<evidence type="ECO:0000313" key="5">
    <source>
        <dbReference type="RefSeq" id="XP_004486624.1"/>
    </source>
</evidence>
<dbReference type="GeneID" id="101500260"/>
<feature type="compositionally biased region" description="Polar residues" evidence="2">
    <location>
        <begin position="18"/>
        <end position="31"/>
    </location>
</feature>
<feature type="domain" description="DRBM" evidence="3">
    <location>
        <begin position="87"/>
        <end position="165"/>
    </location>
</feature>
<dbReference type="SUPFAM" id="SSF54768">
    <property type="entry name" value="dsRNA-binding domain-like"/>
    <property type="match status" value="1"/>
</dbReference>
<name>A0A1S2XDK8_CICAR</name>
<dbReference type="AlphaFoldDB" id="A0A1S2XDK8"/>
<evidence type="ECO:0000256" key="1">
    <source>
        <dbReference type="PROSITE-ProRule" id="PRU00266"/>
    </source>
</evidence>
<dbReference type="eggNOG" id="ENOG502S4Z9">
    <property type="taxonomic scope" value="Eukaryota"/>
</dbReference>
<evidence type="ECO:0000256" key="2">
    <source>
        <dbReference type="SAM" id="MobiDB-lite"/>
    </source>
</evidence>
<dbReference type="RefSeq" id="XP_004486624.1">
    <property type="nucleotide sequence ID" value="XM_004486567.3"/>
</dbReference>
<sequence length="173" mass="19324">MDKNKVAINLKHLPPIDPNSSFKGKPNNSKMAKPKSNQRMKLVDSVESIVQNPTLKDIVVAVEDKSKKTETLGNTPTPDEEDMKKGCGRSKLYEICAAKHLKPPVFECCKEEGPSHLRMFTFKVTMDIEKGEASKNIIEVYGAPHQKKKMAADDAAEGALWYLKHIGFVTKKK</sequence>
<dbReference type="PROSITE" id="PS50137">
    <property type="entry name" value="DS_RBD"/>
    <property type="match status" value="1"/>
</dbReference>
<reference evidence="4" key="1">
    <citation type="journal article" date="2013" name="Nat. Biotechnol.">
        <title>Draft genome sequence of chickpea (Cicer arietinum) provides a resource for trait improvement.</title>
        <authorList>
            <person name="Varshney R.K."/>
            <person name="Song C."/>
            <person name="Saxena R.K."/>
            <person name="Azam S."/>
            <person name="Yu S."/>
            <person name="Sharpe A.G."/>
            <person name="Cannon S."/>
            <person name="Baek J."/>
            <person name="Rosen B.D."/>
            <person name="Tar'an B."/>
            <person name="Millan T."/>
            <person name="Zhang X."/>
            <person name="Ramsay L.D."/>
            <person name="Iwata A."/>
            <person name="Wang Y."/>
            <person name="Nelson W."/>
            <person name="Farmer A.D."/>
            <person name="Gaur P.M."/>
            <person name="Soderlund C."/>
            <person name="Penmetsa R.V."/>
            <person name="Xu C."/>
            <person name="Bharti A.K."/>
            <person name="He W."/>
            <person name="Winter P."/>
            <person name="Zhao S."/>
            <person name="Hane J.K."/>
            <person name="Carrasquilla-Garcia N."/>
            <person name="Condie J.A."/>
            <person name="Upadhyaya H.D."/>
            <person name="Luo M.C."/>
            <person name="Thudi M."/>
            <person name="Gowda C.L."/>
            <person name="Singh N.P."/>
            <person name="Lichtenzveig J."/>
            <person name="Gali K.K."/>
            <person name="Rubio J."/>
            <person name="Nadarajan N."/>
            <person name="Dolezel J."/>
            <person name="Bansal K.C."/>
            <person name="Xu X."/>
            <person name="Edwards D."/>
            <person name="Zhang G."/>
            <person name="Kahl G."/>
            <person name="Gil J."/>
            <person name="Singh K.B."/>
            <person name="Datta S.K."/>
            <person name="Jackson S.A."/>
            <person name="Wang J."/>
            <person name="Cook D.R."/>
        </authorList>
    </citation>
    <scope>NUCLEOTIDE SEQUENCE [LARGE SCALE GENOMIC DNA]</scope>
    <source>
        <strain evidence="4">cv. CDC Frontier</strain>
    </source>
</reference>
<dbReference type="OrthoDB" id="786951at2759"/>
<dbReference type="STRING" id="3827.A0A1S2XDK8"/>
<dbReference type="SMART" id="SM00358">
    <property type="entry name" value="DSRM"/>
    <property type="match status" value="1"/>
</dbReference>
<evidence type="ECO:0000313" key="4">
    <source>
        <dbReference type="Proteomes" id="UP000087171"/>
    </source>
</evidence>
<dbReference type="Pfam" id="PF14709">
    <property type="entry name" value="DND1_DSRM"/>
    <property type="match status" value="1"/>
</dbReference>
<evidence type="ECO:0000259" key="3">
    <source>
        <dbReference type="PROSITE" id="PS50137"/>
    </source>
</evidence>
<dbReference type="GO" id="GO:0003723">
    <property type="term" value="F:RNA binding"/>
    <property type="evidence" value="ECO:0007669"/>
    <property type="project" value="UniProtKB-UniRule"/>
</dbReference>
<accession>A0A1S2XDK8</accession>
<keyword evidence="4" id="KW-1185">Reference proteome</keyword>
<protein>
    <submittedName>
        <fullName evidence="5">Ribonuclease 3-like protein 1</fullName>
    </submittedName>
</protein>
<dbReference type="Gene3D" id="3.30.160.20">
    <property type="match status" value="1"/>
</dbReference>
<feature type="region of interest" description="Disordered" evidence="2">
    <location>
        <begin position="65"/>
        <end position="84"/>
    </location>
</feature>
<reference evidence="5" key="2">
    <citation type="submission" date="2025-08" db="UniProtKB">
        <authorList>
            <consortium name="RefSeq"/>
        </authorList>
    </citation>
    <scope>IDENTIFICATION</scope>
    <source>
        <tissue evidence="5">Etiolated seedlings</tissue>
    </source>
</reference>
<gene>
    <name evidence="5" type="primary">LOC101500260</name>
</gene>
<feature type="region of interest" description="Disordered" evidence="2">
    <location>
        <begin position="1"/>
        <end position="40"/>
    </location>
</feature>
<dbReference type="InterPro" id="IPR014720">
    <property type="entry name" value="dsRBD_dom"/>
</dbReference>
<organism evidence="4 5">
    <name type="scientific">Cicer arietinum</name>
    <name type="common">Chickpea</name>
    <name type="synonym">Garbanzo</name>
    <dbReference type="NCBI Taxonomy" id="3827"/>
    <lineage>
        <taxon>Eukaryota</taxon>
        <taxon>Viridiplantae</taxon>
        <taxon>Streptophyta</taxon>
        <taxon>Embryophyta</taxon>
        <taxon>Tracheophyta</taxon>
        <taxon>Spermatophyta</taxon>
        <taxon>Magnoliopsida</taxon>
        <taxon>eudicotyledons</taxon>
        <taxon>Gunneridae</taxon>
        <taxon>Pentapetalae</taxon>
        <taxon>rosids</taxon>
        <taxon>fabids</taxon>
        <taxon>Fabales</taxon>
        <taxon>Fabaceae</taxon>
        <taxon>Papilionoideae</taxon>
        <taxon>50 kb inversion clade</taxon>
        <taxon>NPAAA clade</taxon>
        <taxon>Hologalegina</taxon>
        <taxon>IRL clade</taxon>
        <taxon>Cicereae</taxon>
        <taxon>Cicer</taxon>
    </lineage>
</organism>
<keyword evidence="1" id="KW-0694">RNA-binding</keyword>
<proteinExistence type="predicted"/>
<dbReference type="Proteomes" id="UP000087171">
    <property type="component" value="Chromosome Ca1"/>
</dbReference>
<dbReference type="KEGG" id="cam:101500260"/>
<dbReference type="PaxDb" id="3827-XP_004486624.1"/>